<dbReference type="Proteomes" id="UP001356427">
    <property type="component" value="Unassembled WGS sequence"/>
</dbReference>
<protein>
    <recommendedName>
        <fullName evidence="6">IGFBP N-terminal domain-containing protein</fullName>
    </recommendedName>
</protein>
<evidence type="ECO:0000313" key="7">
    <source>
        <dbReference type="EMBL" id="KAK6309348.1"/>
    </source>
</evidence>
<proteinExistence type="predicted"/>
<dbReference type="SMART" id="SM00121">
    <property type="entry name" value="IB"/>
    <property type="match status" value="1"/>
</dbReference>
<organism evidence="7 8">
    <name type="scientific">Coregonus suidteri</name>
    <dbReference type="NCBI Taxonomy" id="861788"/>
    <lineage>
        <taxon>Eukaryota</taxon>
        <taxon>Metazoa</taxon>
        <taxon>Chordata</taxon>
        <taxon>Craniata</taxon>
        <taxon>Vertebrata</taxon>
        <taxon>Euteleostomi</taxon>
        <taxon>Actinopterygii</taxon>
        <taxon>Neopterygii</taxon>
        <taxon>Teleostei</taxon>
        <taxon>Protacanthopterygii</taxon>
        <taxon>Salmoniformes</taxon>
        <taxon>Salmonidae</taxon>
        <taxon>Coregoninae</taxon>
        <taxon>Coregonus</taxon>
    </lineage>
</organism>
<dbReference type="AlphaFoldDB" id="A0AAN8QSG2"/>
<evidence type="ECO:0000256" key="5">
    <source>
        <dbReference type="SAM" id="SignalP"/>
    </source>
</evidence>
<dbReference type="PANTHER" id="PTHR14186:SF20">
    <property type="entry name" value="CYSTEINE-RICH MOTOR NEURON 1 PROTEIN-LIKE"/>
    <property type="match status" value="1"/>
</dbReference>
<dbReference type="Gene3D" id="4.10.40.20">
    <property type="match status" value="1"/>
</dbReference>
<feature type="domain" description="IGFBP N-terminal" evidence="6">
    <location>
        <begin position="37"/>
        <end position="123"/>
    </location>
</feature>
<keyword evidence="3 5" id="KW-0732">Signal</keyword>
<keyword evidence="2" id="KW-0964">Secreted</keyword>
<keyword evidence="8" id="KW-1185">Reference proteome</keyword>
<dbReference type="GO" id="GO:0009966">
    <property type="term" value="P:regulation of signal transduction"/>
    <property type="evidence" value="ECO:0007669"/>
    <property type="project" value="TreeGrafter"/>
</dbReference>
<dbReference type="EMBL" id="JAGTTL010000018">
    <property type="protein sequence ID" value="KAK6309348.1"/>
    <property type="molecule type" value="Genomic_DNA"/>
</dbReference>
<evidence type="ECO:0000256" key="2">
    <source>
        <dbReference type="ARBA" id="ARBA00022525"/>
    </source>
</evidence>
<evidence type="ECO:0000256" key="3">
    <source>
        <dbReference type="ARBA" id="ARBA00022729"/>
    </source>
</evidence>
<feature type="chain" id="PRO_5042995197" description="IGFBP N-terminal domain-containing protein" evidence="5">
    <location>
        <begin position="23"/>
        <end position="243"/>
    </location>
</feature>
<accession>A0AAN8QSG2</accession>
<keyword evidence="4" id="KW-1015">Disulfide bond</keyword>
<dbReference type="InterPro" id="IPR011390">
    <property type="entry name" value="IGFBP_rP_mac25"/>
</dbReference>
<dbReference type="PANTHER" id="PTHR14186">
    <property type="entry name" value="INSULIN-LIKE GROWTH FACTOR BINDING PROTEIN-RELATED"/>
    <property type="match status" value="1"/>
</dbReference>
<dbReference type="GO" id="GO:0005576">
    <property type="term" value="C:extracellular region"/>
    <property type="evidence" value="ECO:0007669"/>
    <property type="project" value="UniProtKB-SubCell"/>
</dbReference>
<dbReference type="PROSITE" id="PS51323">
    <property type="entry name" value="IGFBP_N_2"/>
    <property type="match status" value="1"/>
</dbReference>
<reference evidence="7 8" key="1">
    <citation type="submission" date="2021-04" db="EMBL/GenBank/DDBJ databases">
        <authorList>
            <person name="De Guttry C."/>
            <person name="Zahm M."/>
            <person name="Klopp C."/>
            <person name="Cabau C."/>
            <person name="Louis A."/>
            <person name="Berthelot C."/>
            <person name="Parey E."/>
            <person name="Roest Crollius H."/>
            <person name="Montfort J."/>
            <person name="Robinson-Rechavi M."/>
            <person name="Bucao C."/>
            <person name="Bouchez O."/>
            <person name="Gislard M."/>
            <person name="Lluch J."/>
            <person name="Milhes M."/>
            <person name="Lampietro C."/>
            <person name="Lopez Roques C."/>
            <person name="Donnadieu C."/>
            <person name="Braasch I."/>
            <person name="Desvignes T."/>
            <person name="Postlethwait J."/>
            <person name="Bobe J."/>
            <person name="Wedekind C."/>
            <person name="Guiguen Y."/>
        </authorList>
    </citation>
    <scope>NUCLEOTIDE SEQUENCE [LARGE SCALE GENOMIC DNA]</scope>
    <source>
        <strain evidence="7">Cs_M1</strain>
        <tissue evidence="7">Blood</tissue>
    </source>
</reference>
<sequence>MIIGRCQMWVLVAVAAAVGVSGSETTPRSVAQSQTLQSLHCPPCDRIHCTHRRALKLQCKGGLTTGVCGCCPACARTAGESCGGTWDYLGKCDEALLCVYQDSVSAAEGRPDAEERKGICKAVLETLDVESCRPECTWEYCQANPNEVCSARSVSLEKQECHGTCQHTSCFSCLVLRPPSSASCPQTCAPSDPACLHRFGRCVHNHLAEPHRRHNLPVCHHNLQSNAEGYFVCLVPGCPNAVN</sequence>
<dbReference type="GO" id="GO:0005520">
    <property type="term" value="F:insulin-like growth factor binding"/>
    <property type="evidence" value="ECO:0007669"/>
    <property type="project" value="InterPro"/>
</dbReference>
<comment type="subcellular location">
    <subcellularLocation>
        <location evidence="1">Secreted</location>
    </subcellularLocation>
</comment>
<evidence type="ECO:0000256" key="1">
    <source>
        <dbReference type="ARBA" id="ARBA00004613"/>
    </source>
</evidence>
<gene>
    <name evidence="7" type="ORF">J4Q44_G00208110</name>
</gene>
<evidence type="ECO:0000259" key="6">
    <source>
        <dbReference type="PROSITE" id="PS51323"/>
    </source>
</evidence>
<evidence type="ECO:0000313" key="8">
    <source>
        <dbReference type="Proteomes" id="UP001356427"/>
    </source>
</evidence>
<feature type="signal peptide" evidence="5">
    <location>
        <begin position="1"/>
        <end position="22"/>
    </location>
</feature>
<evidence type="ECO:0000256" key="4">
    <source>
        <dbReference type="ARBA" id="ARBA00023157"/>
    </source>
</evidence>
<dbReference type="GO" id="GO:0001558">
    <property type="term" value="P:regulation of cell growth"/>
    <property type="evidence" value="ECO:0007669"/>
    <property type="project" value="InterPro"/>
</dbReference>
<dbReference type="InterPro" id="IPR000867">
    <property type="entry name" value="IGFBP-like"/>
</dbReference>
<comment type="caution">
    <text evidence="7">The sequence shown here is derived from an EMBL/GenBank/DDBJ whole genome shotgun (WGS) entry which is preliminary data.</text>
</comment>
<dbReference type="InterPro" id="IPR009030">
    <property type="entry name" value="Growth_fac_rcpt_cys_sf"/>
</dbReference>
<name>A0AAN8QSG2_9TELE</name>
<dbReference type="SUPFAM" id="SSF57184">
    <property type="entry name" value="Growth factor receptor domain"/>
    <property type="match status" value="1"/>
</dbReference>